<dbReference type="PANTHER" id="PTHR43214">
    <property type="entry name" value="TWO-COMPONENT RESPONSE REGULATOR"/>
    <property type="match status" value="1"/>
</dbReference>
<keyword evidence="1 3" id="KW-0597">Phosphoprotein</keyword>
<keyword evidence="7" id="KW-1185">Reference proteome</keyword>
<dbReference type="InterPro" id="IPR011006">
    <property type="entry name" value="CheY-like_superfamily"/>
</dbReference>
<dbReference type="RefSeq" id="WP_337706310.1">
    <property type="nucleotide sequence ID" value="NZ_JBBEGM010000014.1"/>
</dbReference>
<organism evidence="6 7">
    <name type="scientific">Actinomycetospora flava</name>
    <dbReference type="NCBI Taxonomy" id="3129232"/>
    <lineage>
        <taxon>Bacteria</taxon>
        <taxon>Bacillati</taxon>
        <taxon>Actinomycetota</taxon>
        <taxon>Actinomycetes</taxon>
        <taxon>Pseudonocardiales</taxon>
        <taxon>Pseudonocardiaceae</taxon>
        <taxon>Actinomycetospora</taxon>
    </lineage>
</organism>
<evidence type="ECO:0000259" key="5">
    <source>
        <dbReference type="PROSITE" id="PS50110"/>
    </source>
</evidence>
<feature type="domain" description="HTH luxR-type" evidence="4">
    <location>
        <begin position="162"/>
        <end position="227"/>
    </location>
</feature>
<dbReference type="PROSITE" id="PS50043">
    <property type="entry name" value="HTH_LUXR_2"/>
    <property type="match status" value="1"/>
</dbReference>
<dbReference type="PROSITE" id="PS50110">
    <property type="entry name" value="RESPONSE_REGULATORY"/>
    <property type="match status" value="1"/>
</dbReference>
<dbReference type="SMART" id="SM00448">
    <property type="entry name" value="REC"/>
    <property type="match status" value="1"/>
</dbReference>
<dbReference type="SUPFAM" id="SSF52172">
    <property type="entry name" value="CheY-like"/>
    <property type="match status" value="1"/>
</dbReference>
<dbReference type="InterPro" id="IPR001789">
    <property type="entry name" value="Sig_transdc_resp-reg_receiver"/>
</dbReference>
<comment type="caution">
    <text evidence="6">The sequence shown here is derived from an EMBL/GenBank/DDBJ whole genome shotgun (WGS) entry which is preliminary data.</text>
</comment>
<name>A0ABU8MC67_9PSEU</name>
<dbReference type="EMBL" id="JBBEGM010000014">
    <property type="protein sequence ID" value="MEJ2864946.1"/>
    <property type="molecule type" value="Genomic_DNA"/>
</dbReference>
<sequence length="229" mass="24343">MTSSRVELRSAASPVRVLLVDDQALFREALATLLGVRDDVVVVGEAGDGEEALRRVAELAPEVVLMDLRMPVLDGVGATRRLHVEHPEVRVIALTTFDDDEDVFAALRAGAVGYLLKDVPSARLVEAVLTAAAGGSVLDPSVAAKVVARVARLPAESPTPRAQPLVVPLSEREVDVLRLLADGRSNREIAGTLHLAEGTVKNHVTNVLGKLGARDRTQAALRARALDLL</sequence>
<dbReference type="Pfam" id="PF00072">
    <property type="entry name" value="Response_reg"/>
    <property type="match status" value="1"/>
</dbReference>
<dbReference type="CDD" id="cd06170">
    <property type="entry name" value="LuxR_C_like"/>
    <property type="match status" value="1"/>
</dbReference>
<evidence type="ECO:0000256" key="3">
    <source>
        <dbReference type="PROSITE-ProRule" id="PRU00169"/>
    </source>
</evidence>
<feature type="domain" description="Response regulatory" evidence="5">
    <location>
        <begin position="16"/>
        <end position="132"/>
    </location>
</feature>
<keyword evidence="2" id="KW-0238">DNA-binding</keyword>
<dbReference type="InterPro" id="IPR058245">
    <property type="entry name" value="NreC/VraR/RcsB-like_REC"/>
</dbReference>
<dbReference type="CDD" id="cd17535">
    <property type="entry name" value="REC_NarL-like"/>
    <property type="match status" value="1"/>
</dbReference>
<dbReference type="InterPro" id="IPR039420">
    <property type="entry name" value="WalR-like"/>
</dbReference>
<proteinExistence type="predicted"/>
<evidence type="ECO:0000313" key="6">
    <source>
        <dbReference type="EMBL" id="MEJ2864946.1"/>
    </source>
</evidence>
<dbReference type="Pfam" id="PF00196">
    <property type="entry name" value="GerE"/>
    <property type="match status" value="1"/>
</dbReference>
<dbReference type="PRINTS" id="PR00038">
    <property type="entry name" value="HTHLUXR"/>
</dbReference>
<dbReference type="Gene3D" id="3.40.50.2300">
    <property type="match status" value="1"/>
</dbReference>
<dbReference type="PROSITE" id="PS00622">
    <property type="entry name" value="HTH_LUXR_1"/>
    <property type="match status" value="1"/>
</dbReference>
<evidence type="ECO:0000256" key="2">
    <source>
        <dbReference type="ARBA" id="ARBA00023125"/>
    </source>
</evidence>
<feature type="modified residue" description="4-aspartylphosphate" evidence="3">
    <location>
        <position position="67"/>
    </location>
</feature>
<dbReference type="InterPro" id="IPR000792">
    <property type="entry name" value="Tscrpt_reg_LuxR_C"/>
</dbReference>
<reference evidence="6 7" key="1">
    <citation type="submission" date="2024-03" db="EMBL/GenBank/DDBJ databases">
        <title>Actinomycetospora sp. OC33-EN07, a novel actinomycete isolated from wild orchid (Aerides multiflora).</title>
        <authorList>
            <person name="Suriyachadkun C."/>
        </authorList>
    </citation>
    <scope>NUCLEOTIDE SEQUENCE [LARGE SCALE GENOMIC DNA]</scope>
    <source>
        <strain evidence="6 7">OC33-EN07</strain>
    </source>
</reference>
<dbReference type="SMART" id="SM00421">
    <property type="entry name" value="HTH_LUXR"/>
    <property type="match status" value="1"/>
</dbReference>
<dbReference type="Proteomes" id="UP001369736">
    <property type="component" value="Unassembled WGS sequence"/>
</dbReference>
<evidence type="ECO:0000259" key="4">
    <source>
        <dbReference type="PROSITE" id="PS50043"/>
    </source>
</evidence>
<protein>
    <submittedName>
        <fullName evidence="6">Response regulator transcription factor</fullName>
    </submittedName>
</protein>
<gene>
    <name evidence="6" type="ORF">WCD58_27565</name>
</gene>
<evidence type="ECO:0000313" key="7">
    <source>
        <dbReference type="Proteomes" id="UP001369736"/>
    </source>
</evidence>
<dbReference type="PANTHER" id="PTHR43214:SF43">
    <property type="entry name" value="TWO-COMPONENT RESPONSE REGULATOR"/>
    <property type="match status" value="1"/>
</dbReference>
<accession>A0ABU8MC67</accession>
<evidence type="ECO:0000256" key="1">
    <source>
        <dbReference type="ARBA" id="ARBA00022553"/>
    </source>
</evidence>